<dbReference type="RefSeq" id="WP_110172477.1">
    <property type="nucleotide sequence ID" value="NZ_CP015136.1"/>
</dbReference>
<dbReference type="Proteomes" id="UP000076079">
    <property type="component" value="Chromosome"/>
</dbReference>
<sequence length="194" mass="20392" precursor="true">MTRCLLLALGTLVVMTANAPAQTPAPEAQIAGAVQAAPADQRATATVIGFDAQGKHTTLRKGTGTLVCLADDPREDKFSVACYHKDLEPFMARGRELGALGPRGRGPEDPRWKEIEAGTLPMPKEPRLTTIVQGSAFDAGTGIVADSYTRWVIYTSGATTESTGLPTTPGPGAPWLMFPGTPGAHIMISPARPK</sequence>
<name>A0A143PQ90_LUTPR</name>
<dbReference type="PATRIC" id="fig|1813736.3.peg.4358"/>
<feature type="signal peptide" evidence="1">
    <location>
        <begin position="1"/>
        <end position="19"/>
    </location>
</feature>
<dbReference type="KEGG" id="abac:LuPra_04120"/>
<evidence type="ECO:0000313" key="3">
    <source>
        <dbReference type="Proteomes" id="UP000076079"/>
    </source>
</evidence>
<evidence type="ECO:0000256" key="1">
    <source>
        <dbReference type="SAM" id="SignalP"/>
    </source>
</evidence>
<dbReference type="AlphaFoldDB" id="A0A143PQ90"/>
<reference evidence="3" key="2">
    <citation type="submission" date="2016-04" db="EMBL/GenBank/DDBJ databases">
        <title>First Complete Genome Sequence of a Subdivision 6 Acidobacterium.</title>
        <authorList>
            <person name="Huang S."/>
            <person name="Vieira S."/>
            <person name="Bunk B."/>
            <person name="Riedel T."/>
            <person name="Sproeer C."/>
            <person name="Overmann J."/>
        </authorList>
    </citation>
    <scope>NUCLEOTIDE SEQUENCE [LARGE SCALE GENOMIC DNA]</scope>
    <source>
        <strain evidence="3">DSM 100886 HEG_-6_39</strain>
    </source>
</reference>
<proteinExistence type="predicted"/>
<gene>
    <name evidence="2" type="ORF">LuPra_04120</name>
</gene>
<reference evidence="2 3" key="1">
    <citation type="journal article" date="2016" name="Genome Announc.">
        <title>First Complete Genome Sequence of a Subdivision 6 Acidobacterium Strain.</title>
        <authorList>
            <person name="Huang S."/>
            <person name="Vieira S."/>
            <person name="Bunk B."/>
            <person name="Riedel T."/>
            <person name="Sproer C."/>
            <person name="Overmann J."/>
        </authorList>
    </citation>
    <scope>NUCLEOTIDE SEQUENCE [LARGE SCALE GENOMIC DNA]</scope>
    <source>
        <strain evidence="3">DSM 100886 HEG_-6_39</strain>
    </source>
</reference>
<accession>A0A143PQ90</accession>
<keyword evidence="3" id="KW-1185">Reference proteome</keyword>
<dbReference type="OrthoDB" id="9793669at2"/>
<evidence type="ECO:0000313" key="2">
    <source>
        <dbReference type="EMBL" id="AMY10877.1"/>
    </source>
</evidence>
<keyword evidence="1" id="KW-0732">Signal</keyword>
<dbReference type="EMBL" id="CP015136">
    <property type="protein sequence ID" value="AMY10877.1"/>
    <property type="molecule type" value="Genomic_DNA"/>
</dbReference>
<organism evidence="2 3">
    <name type="scientific">Luteitalea pratensis</name>
    <dbReference type="NCBI Taxonomy" id="1855912"/>
    <lineage>
        <taxon>Bacteria</taxon>
        <taxon>Pseudomonadati</taxon>
        <taxon>Acidobacteriota</taxon>
        <taxon>Vicinamibacteria</taxon>
        <taxon>Vicinamibacterales</taxon>
        <taxon>Vicinamibacteraceae</taxon>
        <taxon>Luteitalea</taxon>
    </lineage>
</organism>
<dbReference type="STRING" id="1855912.LuPra_04120"/>
<feature type="chain" id="PRO_5007511799" evidence="1">
    <location>
        <begin position="20"/>
        <end position="194"/>
    </location>
</feature>
<protein>
    <submittedName>
        <fullName evidence="2">Uncharacterized protein</fullName>
    </submittedName>
</protein>